<dbReference type="EMBL" id="CP006272">
    <property type="protein sequence ID" value="AGZ39043.1"/>
    <property type="molecule type" value="Genomic_DNA"/>
</dbReference>
<dbReference type="STRING" id="1246995.AFR_03770"/>
<dbReference type="KEGG" id="afs:AFR_03770"/>
<accession>U5VQ51</accession>
<evidence type="ECO:0000313" key="1">
    <source>
        <dbReference type="EMBL" id="AGZ39043.1"/>
    </source>
</evidence>
<gene>
    <name evidence="1" type="ORF">AFR_03770</name>
</gene>
<keyword evidence="2" id="KW-1185">Reference proteome</keyword>
<organism evidence="1 2">
    <name type="scientific">Actinoplanes friuliensis DSM 7358</name>
    <dbReference type="NCBI Taxonomy" id="1246995"/>
    <lineage>
        <taxon>Bacteria</taxon>
        <taxon>Bacillati</taxon>
        <taxon>Actinomycetota</taxon>
        <taxon>Actinomycetes</taxon>
        <taxon>Micromonosporales</taxon>
        <taxon>Micromonosporaceae</taxon>
        <taxon>Actinoplanes</taxon>
    </lineage>
</organism>
<evidence type="ECO:0000313" key="2">
    <source>
        <dbReference type="Proteomes" id="UP000017746"/>
    </source>
</evidence>
<dbReference type="PATRIC" id="fig|1246995.3.peg.761"/>
<dbReference type="Proteomes" id="UP000017746">
    <property type="component" value="Chromosome"/>
</dbReference>
<dbReference type="HOGENOM" id="CLU_1821233_0_0_11"/>
<sequence>MPAVATVRAVSSPIHHLTVIRYFRDGRHWESTDILSPSWPDVVTAIERMDDFCYPIVQLNCTADEEDETIFNVIGGDGSYALFHQMGEWEYTDPNGSDEEVRLWQSDQGYFCKRRNVLTDLDEVLRLTRIFYETGSYESLA</sequence>
<name>U5VQ51_9ACTN</name>
<proteinExistence type="predicted"/>
<dbReference type="AlphaFoldDB" id="U5VQ51"/>
<protein>
    <submittedName>
        <fullName evidence="1">Uncharacterized protein</fullName>
    </submittedName>
</protein>
<reference evidence="1 2" key="1">
    <citation type="journal article" date="2014" name="J. Biotechnol.">
        <title>Complete genome sequence of the actinobacterium Actinoplanes friuliensis HAG 010964, producer of the lipopeptide antibiotic friulimycin.</title>
        <authorList>
            <person name="Ruckert C."/>
            <person name="Szczepanowski R."/>
            <person name="Albersmeier A."/>
            <person name="Goesmann A."/>
            <person name="Fischer N."/>
            <person name="Steinkamper A."/>
            <person name="Puhler A."/>
            <person name="Biener R."/>
            <person name="Schwartz D."/>
            <person name="Kalinowski J."/>
        </authorList>
    </citation>
    <scope>NUCLEOTIDE SEQUENCE [LARGE SCALE GENOMIC DNA]</scope>
    <source>
        <strain evidence="1 2">DSM 7358</strain>
    </source>
</reference>